<keyword evidence="2" id="KW-1185">Reference proteome</keyword>
<organism evidence="1 2">
    <name type="scientific">Lachancea mirantina</name>
    <dbReference type="NCBI Taxonomy" id="1230905"/>
    <lineage>
        <taxon>Eukaryota</taxon>
        <taxon>Fungi</taxon>
        <taxon>Dikarya</taxon>
        <taxon>Ascomycota</taxon>
        <taxon>Saccharomycotina</taxon>
        <taxon>Saccharomycetes</taxon>
        <taxon>Saccharomycetales</taxon>
        <taxon>Saccharomycetaceae</taxon>
        <taxon>Lachancea</taxon>
    </lineage>
</organism>
<sequence>MIEKWAKMRFLSTKNTRGLYSAWDVLYETKIPDGNVAIYFKNLLERSALAGALPEEGSITQILIKHLLQQNSNNPTKLAYRGQIKELVRQIDKNIITENDIKYALEIASRKRVVNVSKPLIKESTVQKANIEGSKPQLTINPQRQNTLDTKNIAHIARVGKNNDELSFERNKNVEDLSKNMSEMRVTDQGSSLDLNSLQLFLQDARRLDLDRQELMRETKQLYAWKSETKPLSLSGGNIFSFLSGPQPAFFGRTMNLMNSQELSSQDPVVNISNSSDVLLYNLRDDSSSVAPWKKQKRLIHVNTRDFFGIINASGRSPELMLELVTSLEKQGWDLVGDAGFDGTVIVFKREGSAQSSFLKRKILGWLIFALSSAILSFKLLENYETKELKETSSDDRNTH</sequence>
<proteinExistence type="predicted"/>
<accession>A0A1G4JXI2</accession>
<name>A0A1G4JXI2_9SACH</name>
<gene>
    <name evidence="1" type="ORF">LAMI_0F03884G</name>
</gene>
<evidence type="ECO:0000313" key="2">
    <source>
        <dbReference type="Proteomes" id="UP000191024"/>
    </source>
</evidence>
<evidence type="ECO:0000313" key="1">
    <source>
        <dbReference type="EMBL" id="SCU95808.1"/>
    </source>
</evidence>
<reference evidence="2" key="1">
    <citation type="submission" date="2016-03" db="EMBL/GenBank/DDBJ databases">
        <authorList>
            <person name="Devillers H."/>
        </authorList>
    </citation>
    <scope>NUCLEOTIDE SEQUENCE [LARGE SCALE GENOMIC DNA]</scope>
</reference>
<dbReference type="Proteomes" id="UP000191024">
    <property type="component" value="Chromosome F"/>
</dbReference>
<dbReference type="OrthoDB" id="4035871at2759"/>
<dbReference type="EMBL" id="LT598467">
    <property type="protein sequence ID" value="SCU95808.1"/>
    <property type="molecule type" value="Genomic_DNA"/>
</dbReference>
<protein>
    <submittedName>
        <fullName evidence="1">LAMI_0F03884g1_1</fullName>
    </submittedName>
</protein>
<dbReference type="AlphaFoldDB" id="A0A1G4JXI2"/>